<sequence>MHMAGSSPSWGRVALQSCDTGPCSLSPPALALHPQLPASPLPALQFHPLSWGAASTHSPSHTTRCDQGAPAHAQLNAHREYNAQVLSAGCGGRVGDQLLLCISPSPSAIVQGHPRLSLTRVSPLGGISGSIMGQRGT</sequence>
<accession>A0A9D3XEV7</accession>
<dbReference type="AlphaFoldDB" id="A0A9D3XEV7"/>
<proteinExistence type="predicted"/>
<dbReference type="EMBL" id="JAHDVG010000474">
    <property type="protein sequence ID" value="KAH1177770.1"/>
    <property type="molecule type" value="Genomic_DNA"/>
</dbReference>
<evidence type="ECO:0000313" key="1">
    <source>
        <dbReference type="EMBL" id="KAH1177770.1"/>
    </source>
</evidence>
<reference evidence="1" key="1">
    <citation type="submission" date="2021-09" db="EMBL/GenBank/DDBJ databases">
        <title>The genome of Mauremys mutica provides insights into the evolution of semi-aquatic lifestyle.</title>
        <authorList>
            <person name="Gong S."/>
            <person name="Gao Y."/>
        </authorList>
    </citation>
    <scope>NUCLEOTIDE SEQUENCE</scope>
    <source>
        <strain evidence="1">MM-2020</strain>
        <tissue evidence="1">Muscle</tissue>
    </source>
</reference>
<evidence type="ECO:0000313" key="2">
    <source>
        <dbReference type="Proteomes" id="UP000827986"/>
    </source>
</evidence>
<keyword evidence="2" id="KW-1185">Reference proteome</keyword>
<name>A0A9D3XEV7_9SAUR</name>
<dbReference type="Proteomes" id="UP000827986">
    <property type="component" value="Unassembled WGS sequence"/>
</dbReference>
<protein>
    <submittedName>
        <fullName evidence="1">Uncharacterized protein</fullName>
    </submittedName>
</protein>
<comment type="caution">
    <text evidence="1">The sequence shown here is derived from an EMBL/GenBank/DDBJ whole genome shotgun (WGS) entry which is preliminary data.</text>
</comment>
<organism evidence="1 2">
    <name type="scientific">Mauremys mutica</name>
    <name type="common">yellowpond turtle</name>
    <dbReference type="NCBI Taxonomy" id="74926"/>
    <lineage>
        <taxon>Eukaryota</taxon>
        <taxon>Metazoa</taxon>
        <taxon>Chordata</taxon>
        <taxon>Craniata</taxon>
        <taxon>Vertebrata</taxon>
        <taxon>Euteleostomi</taxon>
        <taxon>Archelosauria</taxon>
        <taxon>Testudinata</taxon>
        <taxon>Testudines</taxon>
        <taxon>Cryptodira</taxon>
        <taxon>Durocryptodira</taxon>
        <taxon>Testudinoidea</taxon>
        <taxon>Geoemydidae</taxon>
        <taxon>Geoemydinae</taxon>
        <taxon>Mauremys</taxon>
    </lineage>
</organism>
<gene>
    <name evidence="1" type="ORF">KIL84_011472</name>
</gene>